<accession>A0A0V1Q4B3</accession>
<evidence type="ECO:0000313" key="1">
    <source>
        <dbReference type="EMBL" id="KSA03328.1"/>
    </source>
</evidence>
<dbReference type="InterPro" id="IPR008991">
    <property type="entry name" value="Translation_prot_SH3-like_sf"/>
</dbReference>
<dbReference type="EMBL" id="LMYN01000011">
    <property type="protein sequence ID" value="KSA03328.1"/>
    <property type="molecule type" value="Genomic_DNA"/>
</dbReference>
<dbReference type="AlphaFoldDB" id="A0A0V1Q4B3"/>
<dbReference type="OrthoDB" id="359154at2759"/>
<gene>
    <name evidence="1" type="ORF">AC631_00966</name>
</gene>
<reference evidence="1 2" key="1">
    <citation type="submission" date="2015-11" db="EMBL/GenBank/DDBJ databases">
        <title>The genome of Debaryomyces fabryi.</title>
        <authorList>
            <person name="Tafer H."/>
            <person name="Lopandic K."/>
        </authorList>
    </citation>
    <scope>NUCLEOTIDE SEQUENCE [LARGE SCALE GENOMIC DNA]</scope>
    <source>
        <strain evidence="1 2">CBS 789</strain>
    </source>
</reference>
<proteinExistence type="predicted"/>
<keyword evidence="2" id="KW-1185">Reference proteome</keyword>
<dbReference type="Pfam" id="PF22682">
    <property type="entry name" value="Ribosomal_uL24m-like"/>
    <property type="match status" value="1"/>
</dbReference>
<dbReference type="GeneID" id="26837975"/>
<evidence type="ECO:0000313" key="2">
    <source>
        <dbReference type="Proteomes" id="UP000054251"/>
    </source>
</evidence>
<dbReference type="Proteomes" id="UP000054251">
    <property type="component" value="Unassembled WGS sequence"/>
</dbReference>
<sequence>MSWNTAKKRFQRDVEKYPKALRDVYLAKTNKYTLPTFETKEWPLAKWERKNKIEQIGFANGDLAYITEGEKKGTVSTIFQYSPEMNSFLLADVTSKKLLPKQNWVEHQSSHLIDYPEYVKREHIKLAAKDKDENGKVYYVVADDVVYKEKYYDERYKKWLPKRFVKHHESIEIPWPNPPQDPKDDHLSTSQQTALERTFELQSIAKPPVPIDALSQLRNPYSKHKKRVLSEAQARKVNAPDMPLSDEQKIYLAKKATEPKKVYKKLSEEIQDFIGSRMAEHVNKIDNPALLAHLDALSESKIPDFAKTMKNIEEAELEEQKKLYNQAP</sequence>
<organism evidence="1 2">
    <name type="scientific">Debaryomyces fabryi</name>
    <dbReference type="NCBI Taxonomy" id="58627"/>
    <lineage>
        <taxon>Eukaryota</taxon>
        <taxon>Fungi</taxon>
        <taxon>Dikarya</taxon>
        <taxon>Ascomycota</taxon>
        <taxon>Saccharomycotina</taxon>
        <taxon>Pichiomycetes</taxon>
        <taxon>Debaryomycetaceae</taxon>
        <taxon>Debaryomyces</taxon>
    </lineage>
</organism>
<dbReference type="SUPFAM" id="SSF50104">
    <property type="entry name" value="Translation proteins SH3-like domain"/>
    <property type="match status" value="1"/>
</dbReference>
<name>A0A0V1Q4B3_9ASCO</name>
<comment type="caution">
    <text evidence="1">The sequence shown here is derived from an EMBL/GenBank/DDBJ whole genome shotgun (WGS) entry which is preliminary data.</text>
</comment>
<dbReference type="RefSeq" id="XP_015469430.1">
    <property type="nucleotide sequence ID" value="XM_015609796.1"/>
</dbReference>
<protein>
    <submittedName>
        <fullName evidence="1">Uncharacterized protein</fullName>
    </submittedName>
</protein>